<evidence type="ECO:0000256" key="15">
    <source>
        <dbReference type="ARBA" id="ARBA00034036"/>
    </source>
</evidence>
<feature type="binding site" evidence="18">
    <location>
        <position position="805"/>
    </location>
    <ligand>
        <name>Mg(2+)</name>
        <dbReference type="ChEBI" id="CHEBI:18420"/>
    </ligand>
</feature>
<feature type="transmembrane region" description="Helical" evidence="19">
    <location>
        <begin position="322"/>
        <end position="342"/>
    </location>
</feature>
<evidence type="ECO:0000259" key="20">
    <source>
        <dbReference type="Pfam" id="PF00122"/>
    </source>
</evidence>
<dbReference type="Proteomes" id="UP000694563">
    <property type="component" value="Chromosome 17"/>
</dbReference>
<dbReference type="PROSITE" id="PS00154">
    <property type="entry name" value="ATPASE_E1_E2"/>
    <property type="match status" value="1"/>
</dbReference>
<dbReference type="Gene3D" id="2.70.150.10">
    <property type="entry name" value="Calcium-transporting ATPase, cytoplasmic transduction domain A"/>
    <property type="match status" value="1"/>
</dbReference>
<evidence type="ECO:0000256" key="3">
    <source>
        <dbReference type="ARBA" id="ARBA00008109"/>
    </source>
</evidence>
<feature type="transmembrane region" description="Helical" evidence="19">
    <location>
        <begin position="998"/>
        <end position="1018"/>
    </location>
</feature>
<dbReference type="PRINTS" id="PR00119">
    <property type="entry name" value="CATATPASE"/>
</dbReference>
<dbReference type="GO" id="GO:0016887">
    <property type="term" value="F:ATP hydrolysis activity"/>
    <property type="evidence" value="ECO:0007669"/>
    <property type="project" value="InterPro"/>
</dbReference>
<keyword evidence="13" id="KW-0445">Lipid transport</keyword>
<reference evidence="22" key="2">
    <citation type="submission" date="2025-08" db="UniProtKB">
        <authorList>
            <consortium name="Ensembl"/>
        </authorList>
    </citation>
    <scope>IDENTIFICATION</scope>
</reference>
<feature type="transmembrane region" description="Helical" evidence="19">
    <location>
        <begin position="944"/>
        <end position="964"/>
    </location>
</feature>
<dbReference type="GO" id="GO:0005524">
    <property type="term" value="F:ATP binding"/>
    <property type="evidence" value="ECO:0007669"/>
    <property type="project" value="UniProtKB-UniRule"/>
</dbReference>
<evidence type="ECO:0000256" key="6">
    <source>
        <dbReference type="ARBA" id="ARBA00022723"/>
    </source>
</evidence>
<dbReference type="GO" id="GO:0005886">
    <property type="term" value="C:plasma membrane"/>
    <property type="evidence" value="ECO:0007669"/>
    <property type="project" value="TreeGrafter"/>
</dbReference>
<dbReference type="PANTHER" id="PTHR24092:SF49">
    <property type="entry name" value="PHOSPHOLIPID-TRANSPORTING ATPASE IIA-RELATED"/>
    <property type="match status" value="1"/>
</dbReference>
<evidence type="ECO:0000256" key="11">
    <source>
        <dbReference type="ARBA" id="ARBA00022989"/>
    </source>
</evidence>
<dbReference type="SUPFAM" id="SSF81665">
    <property type="entry name" value="Calcium ATPase, transmembrane domain M"/>
    <property type="match status" value="1"/>
</dbReference>
<dbReference type="GO" id="GO:0045332">
    <property type="term" value="P:phospholipid translocation"/>
    <property type="evidence" value="ECO:0007669"/>
    <property type="project" value="TreeGrafter"/>
</dbReference>
<evidence type="ECO:0000256" key="10">
    <source>
        <dbReference type="ARBA" id="ARBA00022967"/>
    </source>
</evidence>
<dbReference type="SUPFAM" id="SSF81653">
    <property type="entry name" value="Calcium ATPase, transduction domain A"/>
    <property type="match status" value="1"/>
</dbReference>
<evidence type="ECO:0000256" key="7">
    <source>
        <dbReference type="ARBA" id="ARBA00022741"/>
    </source>
</evidence>
<dbReference type="GO" id="GO:0005768">
    <property type="term" value="C:endosome"/>
    <property type="evidence" value="ECO:0007669"/>
    <property type="project" value="TreeGrafter"/>
</dbReference>
<feature type="binding site" evidence="17">
    <location>
        <position position="699"/>
    </location>
    <ligand>
        <name>ATP</name>
        <dbReference type="ChEBI" id="CHEBI:30616"/>
    </ligand>
</feature>
<protein>
    <recommendedName>
        <fullName evidence="19">Phospholipid-transporting ATPase</fullName>
        <ecNumber evidence="19">7.6.2.1</ecNumber>
    </recommendedName>
</protein>
<sequence>MPGGRICEWGRAGFSSPESTREELLVASVPGWGSWVAPGAGIGFTGAQAAAKQTQSCPECPGLPKAAPSQHLVTRRACRNISGGYFNMHNILPPLCFKYFFNLYFLLLACSQFVVEMRLGALYTYWVPLGFVLAVTVIREAAEEIRCYMRDKEVNSQIYSKLTARGTVKVKSSNIQVGDLIIVEKNQRVPADMIFLRTSEKNGSCFLRTDQLDGETDWKLRLPVSCTQRLPTASDLLQIRSYVYAEEPNIDIHNFVGTFTREDSDPPVNESLSIENTLWASTVIASGTVVGVVLYTGRELRSVMNTSNPRSKIGLFDLEVNCLTKILFGALVVVSLVMVALQHFAGRWYLQIIRFLLLFSNIIPISLRVNLDMGKIVYSWVIRRDSKIPGTVVRSSTIPEQLGRISYLLTDKTGTLTQNEMVFKRLHLGTVAYGLDSMDEVQSHIFSIYTQQAQEPPAVKGLSVATKVRRTMSSRVHEAVKAIALCHNVTPVYESNGVTDQAEAERHYEDSCRVYQASSPDEVALVQWTESVGLTLVGRDQSSVQLRSPGGHILNFTILQIFPFTYESKRMGIIVRDESTGEITFYMKGADVVMAGIVQYNDWLEEECGNMAREGLRVLVVAKKSLTEEQYQDFEARYVQAKLSVHDRSLKVATVIESLEMEMELLCLTGVEDQLQTDVRPTLETLRNAGIKVWMLTGDKLETATCTAKNAHLVTRTQDIHIFRLVTNRGEAHLELNAFRRKHDCALVISGDSLEVCLKYYEYEFMELACQCPAVVCCRCAPTQKAQIVRLLQERTGKLTCAVGDGGNDVSMIQEADCGVGVEGKEGKQASLAADFSITQFKHLGRLLMVHGRNSYKRSAALSQFVIHRSLCISTMQAVFSSVFYFASVPLYQGFLIIGYSTIYTMFPVFSLVLDKDVKSEVAMLYPELYKDLLKGRPLSYKTFLIWVLISIYQGSIIMYGALLLFESEFVHIVAISFTSLILTELLMVALTIQTWHWLMIVAELLSLSCYIASLVFLHEFIDVYFIATLSFLWKVTVITLVSCLPLYVLKYLRRRFSPPSYSKLTS</sequence>
<feature type="binding site" evidence="17">
    <location>
        <position position="588"/>
    </location>
    <ligand>
        <name>ATP</name>
        <dbReference type="ChEBI" id="CHEBI:30616"/>
    </ligand>
</feature>
<feature type="binding site" evidence="18">
    <location>
        <position position="411"/>
    </location>
    <ligand>
        <name>Mg(2+)</name>
        <dbReference type="ChEBI" id="CHEBI:18420"/>
    </ligand>
</feature>
<feature type="binding site" evidence="17">
    <location>
        <position position="809"/>
    </location>
    <ligand>
        <name>ATP</name>
        <dbReference type="ChEBI" id="CHEBI:30616"/>
    </ligand>
</feature>
<comment type="cofactor">
    <cofactor evidence="1 18">
        <name>Mg(2+)</name>
        <dbReference type="ChEBI" id="CHEBI:18420"/>
    </cofactor>
</comment>
<keyword evidence="6 18" id="KW-0479">Metal-binding</keyword>
<feature type="binding site" evidence="17">
    <location>
        <position position="411"/>
    </location>
    <ligand>
        <name>ATP</name>
        <dbReference type="ChEBI" id="CHEBI:30616"/>
    </ligand>
</feature>
<feature type="binding site" evidence="17">
    <location>
        <position position="412"/>
    </location>
    <ligand>
        <name>ATP</name>
        <dbReference type="ChEBI" id="CHEBI:30616"/>
    </ligand>
</feature>
<dbReference type="Gene3D" id="3.40.1110.10">
    <property type="entry name" value="Calcium-transporting ATPase, cytoplasmic domain N"/>
    <property type="match status" value="1"/>
</dbReference>
<organism evidence="22 23">
    <name type="scientific">Catharus ustulatus</name>
    <name type="common">Russet-backed thrush</name>
    <name type="synonym">Hylocichla ustulatus</name>
    <dbReference type="NCBI Taxonomy" id="91951"/>
    <lineage>
        <taxon>Eukaryota</taxon>
        <taxon>Metazoa</taxon>
        <taxon>Chordata</taxon>
        <taxon>Craniata</taxon>
        <taxon>Vertebrata</taxon>
        <taxon>Euteleostomi</taxon>
        <taxon>Archelosauria</taxon>
        <taxon>Archosauria</taxon>
        <taxon>Dinosauria</taxon>
        <taxon>Saurischia</taxon>
        <taxon>Theropoda</taxon>
        <taxon>Coelurosauria</taxon>
        <taxon>Aves</taxon>
        <taxon>Neognathae</taxon>
        <taxon>Neoaves</taxon>
        <taxon>Telluraves</taxon>
        <taxon>Australaves</taxon>
        <taxon>Passeriformes</taxon>
        <taxon>Turdidae</taxon>
        <taxon>Catharus</taxon>
    </lineage>
</organism>
<dbReference type="InterPro" id="IPR023214">
    <property type="entry name" value="HAD_sf"/>
</dbReference>
<keyword evidence="9 18" id="KW-0460">Magnesium</keyword>
<evidence type="ECO:0000256" key="12">
    <source>
        <dbReference type="ARBA" id="ARBA00023034"/>
    </source>
</evidence>
<feature type="transmembrane region" description="Helical" evidence="19">
    <location>
        <begin position="121"/>
        <end position="142"/>
    </location>
</feature>
<feature type="binding site" evidence="17">
    <location>
        <position position="808"/>
    </location>
    <ligand>
        <name>ATP</name>
        <dbReference type="ChEBI" id="CHEBI:30616"/>
    </ligand>
</feature>
<keyword evidence="11 19" id="KW-1133">Transmembrane helix</keyword>
<dbReference type="Pfam" id="PF00122">
    <property type="entry name" value="E1-E2_ATPase"/>
    <property type="match status" value="1"/>
</dbReference>
<dbReference type="SFLD" id="SFLDS00003">
    <property type="entry name" value="Haloacid_Dehalogenase"/>
    <property type="match status" value="1"/>
</dbReference>
<comment type="subcellular location">
    <subcellularLocation>
        <location evidence="2">Golgi apparatus</location>
        <location evidence="2">trans-Golgi network membrane</location>
        <topology evidence="2">Multi-pass membrane protein</topology>
    </subcellularLocation>
    <subcellularLocation>
        <location evidence="19">Membrane</location>
        <topology evidence="19">Multi-pass membrane protein</topology>
    </subcellularLocation>
</comment>
<dbReference type="EC" id="7.6.2.1" evidence="19"/>
<evidence type="ECO:0000256" key="5">
    <source>
        <dbReference type="ARBA" id="ARBA00022692"/>
    </source>
</evidence>
<dbReference type="InterPro" id="IPR008250">
    <property type="entry name" value="ATPase_P-typ_transduc_dom_A_sf"/>
</dbReference>
<feature type="binding site" evidence="17">
    <location>
        <position position="698"/>
    </location>
    <ligand>
        <name>ATP</name>
        <dbReference type="ChEBI" id="CHEBI:30616"/>
    </ligand>
</feature>
<keyword evidence="14 19" id="KW-0472">Membrane</keyword>
<dbReference type="SFLD" id="SFLDG00002">
    <property type="entry name" value="C1.7:_P-type_atpase_like"/>
    <property type="match status" value="1"/>
</dbReference>
<dbReference type="SUPFAM" id="SSF81660">
    <property type="entry name" value="Metal cation-transporting ATPase, ATP-binding domain N"/>
    <property type="match status" value="1"/>
</dbReference>
<feature type="binding site" evidence="18">
    <location>
        <position position="809"/>
    </location>
    <ligand>
        <name>Mg(2+)</name>
        <dbReference type="ChEBI" id="CHEBI:18420"/>
    </ligand>
</feature>
<feature type="binding site" evidence="18">
    <location>
        <position position="413"/>
    </location>
    <ligand>
        <name>Mg(2+)</name>
        <dbReference type="ChEBI" id="CHEBI:18420"/>
    </ligand>
</feature>
<feature type="binding site" evidence="17">
    <location>
        <position position="564"/>
    </location>
    <ligand>
        <name>ATP</name>
        <dbReference type="ChEBI" id="CHEBI:30616"/>
    </ligand>
</feature>
<evidence type="ECO:0000256" key="1">
    <source>
        <dbReference type="ARBA" id="ARBA00001946"/>
    </source>
</evidence>
<feature type="transmembrane region" description="Helical" evidence="19">
    <location>
        <begin position="348"/>
        <end position="367"/>
    </location>
</feature>
<feature type="binding site" evidence="17">
    <location>
        <position position="697"/>
    </location>
    <ligand>
        <name>ATP</name>
        <dbReference type="ChEBI" id="CHEBI:30616"/>
    </ligand>
</feature>
<evidence type="ECO:0000256" key="8">
    <source>
        <dbReference type="ARBA" id="ARBA00022840"/>
    </source>
</evidence>
<keyword evidence="10 19" id="KW-1278">Translocase</keyword>
<reference evidence="22" key="1">
    <citation type="submission" date="2020-10" db="EMBL/GenBank/DDBJ databases">
        <title>Catharus ustulatus (Swainson's thrush) genome, bCatUst1, primary haplotype v2.</title>
        <authorList>
            <person name="Delmore K."/>
            <person name="Vafadar M."/>
            <person name="Formenti G."/>
            <person name="Chow W."/>
            <person name="Pelan S."/>
            <person name="Howe K."/>
            <person name="Rhie A."/>
            <person name="Mountcastle J."/>
            <person name="Haase B."/>
            <person name="Fedrigo O."/>
            <person name="Jarvis E.D."/>
        </authorList>
    </citation>
    <scope>NUCLEOTIDE SEQUENCE [LARGE SCALE GENOMIC DNA]</scope>
</reference>
<feature type="transmembrane region" description="Helical" evidence="19">
    <location>
        <begin position="892"/>
        <end position="914"/>
    </location>
</feature>
<feature type="binding site" evidence="17">
    <location>
        <position position="522"/>
    </location>
    <ligand>
        <name>ATP</name>
        <dbReference type="ChEBI" id="CHEBI:30616"/>
    </ligand>
</feature>
<dbReference type="InterPro" id="IPR006539">
    <property type="entry name" value="P-type_ATPase_IV"/>
</dbReference>
<reference evidence="22" key="3">
    <citation type="submission" date="2025-09" db="UniProtKB">
        <authorList>
            <consortium name="Ensembl"/>
        </authorList>
    </citation>
    <scope>IDENTIFICATION</scope>
</reference>
<feature type="binding site" evidence="17">
    <location>
        <position position="785"/>
    </location>
    <ligand>
        <name>ATP</name>
        <dbReference type="ChEBI" id="CHEBI:30616"/>
    </ligand>
</feature>
<evidence type="ECO:0000313" key="22">
    <source>
        <dbReference type="Ensembl" id="ENSCUSP00005027741.1"/>
    </source>
</evidence>
<proteinExistence type="inferred from homology"/>
<dbReference type="Ensembl" id="ENSCUST00005028705.1">
    <property type="protein sequence ID" value="ENSCUSP00005027741.1"/>
    <property type="gene ID" value="ENSCUSG00005016968.1"/>
</dbReference>
<dbReference type="InterPro" id="IPR023299">
    <property type="entry name" value="ATPase_P-typ_cyto_dom_N"/>
</dbReference>
<evidence type="ECO:0000256" key="19">
    <source>
        <dbReference type="RuleBase" id="RU362033"/>
    </source>
</evidence>
<dbReference type="InterPro" id="IPR036412">
    <property type="entry name" value="HAD-like_sf"/>
</dbReference>
<dbReference type="FunFam" id="3.40.50.1000:FF:000009">
    <property type="entry name" value="Phospholipid-transporting ATPase"/>
    <property type="match status" value="1"/>
</dbReference>
<dbReference type="InterPro" id="IPR001757">
    <property type="entry name" value="P_typ_ATPase"/>
</dbReference>
<dbReference type="PANTHER" id="PTHR24092">
    <property type="entry name" value="PROBABLE PHOSPHOLIPID-TRANSPORTING ATPASE"/>
    <property type="match status" value="1"/>
</dbReference>
<feature type="binding site" evidence="17">
    <location>
        <position position="617"/>
    </location>
    <ligand>
        <name>ATP</name>
        <dbReference type="ChEBI" id="CHEBI:30616"/>
    </ligand>
</feature>
<dbReference type="SFLD" id="SFLDF00027">
    <property type="entry name" value="p-type_atpase"/>
    <property type="match status" value="1"/>
</dbReference>
<dbReference type="GO" id="GO:0005802">
    <property type="term" value="C:trans-Golgi network"/>
    <property type="evidence" value="ECO:0007669"/>
    <property type="project" value="TreeGrafter"/>
</dbReference>
<dbReference type="Gene3D" id="3.40.50.1000">
    <property type="entry name" value="HAD superfamily/HAD-like"/>
    <property type="match status" value="1"/>
</dbReference>
<dbReference type="InterPro" id="IPR023298">
    <property type="entry name" value="ATPase_P-typ_TM_dom_sf"/>
</dbReference>
<dbReference type="GO" id="GO:0006897">
    <property type="term" value="P:endocytosis"/>
    <property type="evidence" value="ECO:0007669"/>
    <property type="project" value="TreeGrafter"/>
</dbReference>
<evidence type="ECO:0000256" key="18">
    <source>
        <dbReference type="PIRSR" id="PIRSR606539-3"/>
    </source>
</evidence>
<dbReference type="InterPro" id="IPR018303">
    <property type="entry name" value="ATPase_P-typ_P_site"/>
</dbReference>
<feature type="transmembrane region" description="Helical" evidence="19">
    <location>
        <begin position="866"/>
        <end position="886"/>
    </location>
</feature>
<evidence type="ECO:0000256" key="2">
    <source>
        <dbReference type="ARBA" id="ARBA00004166"/>
    </source>
</evidence>
<comment type="catalytic activity">
    <reaction evidence="15 19">
        <text>ATP + H2O + phospholipidSide 1 = ADP + phosphate + phospholipidSide 2.</text>
        <dbReference type="EC" id="7.6.2.1"/>
    </reaction>
</comment>
<gene>
    <name evidence="22" type="primary">LOC117004461</name>
</gene>
<dbReference type="AlphaFoldDB" id="A0A8C3YAP5"/>
<dbReference type="Pfam" id="PF00702">
    <property type="entry name" value="Hydrolase"/>
    <property type="match status" value="1"/>
</dbReference>
<keyword evidence="23" id="KW-1185">Reference proteome</keyword>
<dbReference type="SUPFAM" id="SSF56784">
    <property type="entry name" value="HAD-like"/>
    <property type="match status" value="1"/>
</dbReference>
<dbReference type="NCBIfam" id="TIGR01652">
    <property type="entry name" value="ATPase-Plipid"/>
    <property type="match status" value="1"/>
</dbReference>
<feature type="domain" description="P-type ATPase A" evidence="20">
    <location>
        <begin position="162"/>
        <end position="299"/>
    </location>
</feature>
<keyword evidence="8 17" id="KW-0067">ATP-binding</keyword>
<dbReference type="Pfam" id="PF16212">
    <property type="entry name" value="PhoLip_ATPase_C"/>
    <property type="match status" value="1"/>
</dbReference>
<evidence type="ECO:0000256" key="9">
    <source>
        <dbReference type="ARBA" id="ARBA00022842"/>
    </source>
</evidence>
<dbReference type="InterPro" id="IPR059000">
    <property type="entry name" value="ATPase_P-type_domA"/>
</dbReference>
<dbReference type="InterPro" id="IPR044492">
    <property type="entry name" value="P_typ_ATPase_HD_dom"/>
</dbReference>
<name>A0A8C3YAP5_CATUS</name>
<feature type="domain" description="P-type ATPase C-terminal" evidence="21">
    <location>
        <begin position="832"/>
        <end position="1059"/>
    </location>
</feature>
<feature type="binding site" evidence="17">
    <location>
        <position position="779"/>
    </location>
    <ligand>
        <name>ATP</name>
        <dbReference type="ChEBI" id="CHEBI:30616"/>
    </ligand>
</feature>
<dbReference type="GO" id="GO:0140326">
    <property type="term" value="F:ATPase-coupled intramembrane lipid transporter activity"/>
    <property type="evidence" value="ECO:0007669"/>
    <property type="project" value="UniProtKB-EC"/>
</dbReference>
<feature type="active site" description="4-aspartylphosphate intermediate" evidence="16">
    <location>
        <position position="411"/>
    </location>
</feature>
<accession>A0A8C3YAP5</accession>
<keyword evidence="7 17" id="KW-0547">Nucleotide-binding</keyword>
<dbReference type="NCBIfam" id="TIGR01494">
    <property type="entry name" value="ATPase_P-type"/>
    <property type="match status" value="2"/>
</dbReference>
<evidence type="ECO:0000313" key="23">
    <source>
        <dbReference type="Proteomes" id="UP000694563"/>
    </source>
</evidence>
<dbReference type="FunFam" id="3.40.1110.10:FF:000008">
    <property type="entry name" value="Phospholipid-transporting ATPase"/>
    <property type="match status" value="1"/>
</dbReference>
<evidence type="ECO:0000256" key="13">
    <source>
        <dbReference type="ARBA" id="ARBA00023055"/>
    </source>
</evidence>
<comment type="similarity">
    <text evidence="3 19">Belongs to the cation transport ATPase (P-type) (TC 3.A.3) family. Type IV subfamily.</text>
</comment>
<keyword evidence="12" id="KW-0333">Golgi apparatus</keyword>
<evidence type="ECO:0000256" key="14">
    <source>
        <dbReference type="ARBA" id="ARBA00023136"/>
    </source>
</evidence>
<dbReference type="CDD" id="cd07541">
    <property type="entry name" value="P-type_ATPase_APLT_Neo1-like"/>
    <property type="match status" value="1"/>
</dbReference>
<dbReference type="InterPro" id="IPR032630">
    <property type="entry name" value="P_typ_ATPase_c"/>
</dbReference>
<keyword evidence="4" id="KW-0813">Transport</keyword>
<dbReference type="GO" id="GO:0000287">
    <property type="term" value="F:magnesium ion binding"/>
    <property type="evidence" value="ECO:0007669"/>
    <property type="project" value="UniProtKB-UniRule"/>
</dbReference>
<evidence type="ECO:0000259" key="21">
    <source>
        <dbReference type="Pfam" id="PF16212"/>
    </source>
</evidence>
<keyword evidence="5 19" id="KW-0812">Transmembrane</keyword>
<evidence type="ECO:0000256" key="16">
    <source>
        <dbReference type="PIRSR" id="PIRSR606539-1"/>
    </source>
</evidence>
<feature type="binding site" evidence="17">
    <location>
        <position position="413"/>
    </location>
    <ligand>
        <name>ATP</name>
        <dbReference type="ChEBI" id="CHEBI:30616"/>
    </ligand>
</feature>
<feature type="transmembrane region" description="Helical" evidence="19">
    <location>
        <begin position="1024"/>
        <end position="1050"/>
    </location>
</feature>
<feature type="transmembrane region" description="Helical" evidence="19">
    <location>
        <begin position="970"/>
        <end position="991"/>
    </location>
</feature>
<evidence type="ECO:0000256" key="17">
    <source>
        <dbReference type="PIRSR" id="PIRSR606539-2"/>
    </source>
</evidence>
<dbReference type="GO" id="GO:0006890">
    <property type="term" value="P:retrograde vesicle-mediated transport, Golgi to endoplasmic reticulum"/>
    <property type="evidence" value="ECO:0007669"/>
    <property type="project" value="TreeGrafter"/>
</dbReference>
<evidence type="ECO:0000256" key="4">
    <source>
        <dbReference type="ARBA" id="ARBA00022448"/>
    </source>
</evidence>